<gene>
    <name evidence="2" type="ORF">GWI33_020540</name>
</gene>
<sequence>MALDLSFGSSPVREPLEAKTGGTREREKRRENKSDSVFTDHFPRLSMSRIPILMNTPQGSTSAGRHHS</sequence>
<dbReference type="EMBL" id="JAACXV010014564">
    <property type="protein sequence ID" value="KAF7266088.1"/>
    <property type="molecule type" value="Genomic_DNA"/>
</dbReference>
<dbReference type="Proteomes" id="UP000625711">
    <property type="component" value="Unassembled WGS sequence"/>
</dbReference>
<proteinExistence type="predicted"/>
<keyword evidence="3" id="KW-1185">Reference proteome</keyword>
<protein>
    <submittedName>
        <fullName evidence="2">Uncharacterized protein</fullName>
    </submittedName>
</protein>
<reference evidence="2" key="1">
    <citation type="submission" date="2020-08" db="EMBL/GenBank/DDBJ databases">
        <title>Genome sequencing and assembly of the red palm weevil Rhynchophorus ferrugineus.</title>
        <authorList>
            <person name="Dias G.B."/>
            <person name="Bergman C.M."/>
            <person name="Manee M."/>
        </authorList>
    </citation>
    <scope>NUCLEOTIDE SEQUENCE</scope>
    <source>
        <strain evidence="2">AA-2017</strain>
        <tissue evidence="2">Whole larva</tissue>
    </source>
</reference>
<organism evidence="2 3">
    <name type="scientific">Rhynchophorus ferrugineus</name>
    <name type="common">Red palm weevil</name>
    <name type="synonym">Curculio ferrugineus</name>
    <dbReference type="NCBI Taxonomy" id="354439"/>
    <lineage>
        <taxon>Eukaryota</taxon>
        <taxon>Metazoa</taxon>
        <taxon>Ecdysozoa</taxon>
        <taxon>Arthropoda</taxon>
        <taxon>Hexapoda</taxon>
        <taxon>Insecta</taxon>
        <taxon>Pterygota</taxon>
        <taxon>Neoptera</taxon>
        <taxon>Endopterygota</taxon>
        <taxon>Coleoptera</taxon>
        <taxon>Polyphaga</taxon>
        <taxon>Cucujiformia</taxon>
        <taxon>Curculionidae</taxon>
        <taxon>Dryophthorinae</taxon>
        <taxon>Rhynchophorus</taxon>
    </lineage>
</organism>
<feature type="compositionally biased region" description="Basic and acidic residues" evidence="1">
    <location>
        <begin position="14"/>
        <end position="34"/>
    </location>
</feature>
<feature type="region of interest" description="Disordered" evidence="1">
    <location>
        <begin position="1"/>
        <end position="68"/>
    </location>
</feature>
<feature type="compositionally biased region" description="Polar residues" evidence="1">
    <location>
        <begin position="55"/>
        <end position="68"/>
    </location>
</feature>
<name>A0A834HRD2_RHYFE</name>
<evidence type="ECO:0000313" key="2">
    <source>
        <dbReference type="EMBL" id="KAF7266088.1"/>
    </source>
</evidence>
<comment type="caution">
    <text evidence="2">The sequence shown here is derived from an EMBL/GenBank/DDBJ whole genome shotgun (WGS) entry which is preliminary data.</text>
</comment>
<evidence type="ECO:0000313" key="3">
    <source>
        <dbReference type="Proteomes" id="UP000625711"/>
    </source>
</evidence>
<dbReference type="AlphaFoldDB" id="A0A834HRD2"/>
<accession>A0A834HRD2</accession>
<evidence type="ECO:0000256" key="1">
    <source>
        <dbReference type="SAM" id="MobiDB-lite"/>
    </source>
</evidence>